<evidence type="ECO:0000313" key="2">
    <source>
        <dbReference type="Proteomes" id="UP000547058"/>
    </source>
</evidence>
<dbReference type="EMBL" id="JACGXS010000004">
    <property type="protein sequence ID" value="MBA8682253.1"/>
    <property type="molecule type" value="Genomic_DNA"/>
</dbReference>
<proteinExistence type="predicted"/>
<dbReference type="RefSeq" id="WP_182339381.1">
    <property type="nucleotide sequence ID" value="NZ_JACGXS010000004.1"/>
</dbReference>
<keyword evidence="2" id="KW-1185">Reference proteome</keyword>
<evidence type="ECO:0008006" key="3">
    <source>
        <dbReference type="Google" id="ProtNLM"/>
    </source>
</evidence>
<name>A0A7W3IHN7_9GAMM</name>
<dbReference type="AlphaFoldDB" id="A0A7W3IHN7"/>
<dbReference type="SUPFAM" id="SSF53850">
    <property type="entry name" value="Periplasmic binding protein-like II"/>
    <property type="match status" value="1"/>
</dbReference>
<evidence type="ECO:0000313" key="1">
    <source>
        <dbReference type="EMBL" id="MBA8682253.1"/>
    </source>
</evidence>
<organism evidence="1 2">
    <name type="scientific">Stenotrophomonas tumulicola</name>
    <dbReference type="NCBI Taxonomy" id="1685415"/>
    <lineage>
        <taxon>Bacteria</taxon>
        <taxon>Pseudomonadati</taxon>
        <taxon>Pseudomonadota</taxon>
        <taxon>Gammaproteobacteria</taxon>
        <taxon>Lysobacterales</taxon>
        <taxon>Lysobacteraceae</taxon>
        <taxon>Stenotrophomonas</taxon>
    </lineage>
</organism>
<sequence>MSTSVLKTVLADYPHTRALREGSMAHPDVDLRFQQVEPVHKAFAPMVREQAFDLCELAIVTALQAIAHGRPVVLLPAVVASRFQRSCLIGYRPNGVPAAQALAGRRVGVRAYTQTTGMWVRAHLAEDFGVDARQVTWVTHDPAHVAEYHNPPYVQTVEGDRRTLDMLHGGEVDAAILGNDLPAGDDYLPLIANAAARDHAWWRQHGFMPINHMVVAGRDAVEQRPGAVRAAYALLRQADAEANGQLEGPRQTLFGFERLHAPVQFTIDACLQQDLLPRRLTSDEVFAPARALLGADGN</sequence>
<reference evidence="1 2" key="1">
    <citation type="submission" date="2020-08" db="EMBL/GenBank/DDBJ databases">
        <title>Stenotrophomonas tumulicola JCM 30961.</title>
        <authorList>
            <person name="Deng Y."/>
        </authorList>
    </citation>
    <scope>NUCLEOTIDE SEQUENCE [LARGE SCALE GENOMIC DNA]</scope>
    <source>
        <strain evidence="1 2">JCM 30961</strain>
    </source>
</reference>
<comment type="caution">
    <text evidence="1">The sequence shown here is derived from an EMBL/GenBank/DDBJ whole genome shotgun (WGS) entry which is preliminary data.</text>
</comment>
<dbReference type="Proteomes" id="UP000547058">
    <property type="component" value="Unassembled WGS sequence"/>
</dbReference>
<accession>A0A7W3IHN7</accession>
<gene>
    <name evidence="1" type="ORF">H4O11_10585</name>
</gene>
<protein>
    <recommendedName>
        <fullName evidence="3">4,5-dihydroxyphthalate decarboxylase</fullName>
    </recommendedName>
</protein>